<keyword evidence="11 12" id="KW-0472">Membrane</keyword>
<evidence type="ECO:0000256" key="4">
    <source>
        <dbReference type="ARBA" id="ARBA00022692"/>
    </source>
</evidence>
<dbReference type="FunFam" id="2.60.40.150:FF:000066">
    <property type="entry name" value="Extended synaptotagmin-2"/>
    <property type="match status" value="1"/>
</dbReference>
<keyword evidence="6" id="KW-0677">Repeat</keyword>
<evidence type="ECO:0000256" key="6">
    <source>
        <dbReference type="ARBA" id="ARBA00022737"/>
    </source>
</evidence>
<evidence type="ECO:0000256" key="9">
    <source>
        <dbReference type="ARBA" id="ARBA00023055"/>
    </source>
</evidence>
<proteinExistence type="inferred from homology"/>
<dbReference type="Gramene" id="PSS25984">
    <property type="protein sequence ID" value="PSS25984"/>
    <property type="gene ID" value="CEY00_Acc07256"/>
</dbReference>
<dbReference type="GO" id="GO:0008289">
    <property type="term" value="F:lipid binding"/>
    <property type="evidence" value="ECO:0007669"/>
    <property type="project" value="UniProtKB-KW"/>
</dbReference>
<dbReference type="EMBL" id="NKQK01000007">
    <property type="protein sequence ID" value="PSS25984.1"/>
    <property type="molecule type" value="Genomic_DNA"/>
</dbReference>
<dbReference type="InterPro" id="IPR039010">
    <property type="entry name" value="Synaptotagmin_SMP"/>
</dbReference>
<dbReference type="FunFam" id="2.60.40.150:FF:000102">
    <property type="entry name" value="Synaptotagmin-2 isoform A"/>
    <property type="match status" value="1"/>
</dbReference>
<keyword evidence="16" id="KW-1185">Reference proteome</keyword>
<reference evidence="16" key="2">
    <citation type="journal article" date="2018" name="BMC Genomics">
        <title>A manually annotated Actinidia chinensis var. chinensis (kiwifruit) genome highlights the challenges associated with draft genomes and gene prediction in plants.</title>
        <authorList>
            <person name="Pilkington S.M."/>
            <person name="Crowhurst R."/>
            <person name="Hilario E."/>
            <person name="Nardozza S."/>
            <person name="Fraser L."/>
            <person name="Peng Y."/>
            <person name="Gunaseelan K."/>
            <person name="Simpson R."/>
            <person name="Tahir J."/>
            <person name="Deroles S.C."/>
            <person name="Templeton K."/>
            <person name="Luo Z."/>
            <person name="Davy M."/>
            <person name="Cheng C."/>
            <person name="McNeilage M."/>
            <person name="Scaglione D."/>
            <person name="Liu Y."/>
            <person name="Zhang Q."/>
            <person name="Datson P."/>
            <person name="De Silva N."/>
            <person name="Gardiner S.E."/>
            <person name="Bassett H."/>
            <person name="Chagne D."/>
            <person name="McCallum J."/>
            <person name="Dzierzon H."/>
            <person name="Deng C."/>
            <person name="Wang Y.Y."/>
            <person name="Barron L."/>
            <person name="Manako K."/>
            <person name="Bowen J."/>
            <person name="Foster T.M."/>
            <person name="Erridge Z.A."/>
            <person name="Tiffin H."/>
            <person name="Waite C.N."/>
            <person name="Davies K.M."/>
            <person name="Grierson E.P."/>
            <person name="Laing W.A."/>
            <person name="Kirk R."/>
            <person name="Chen X."/>
            <person name="Wood M."/>
            <person name="Montefiori M."/>
            <person name="Brummell D.A."/>
            <person name="Schwinn K.E."/>
            <person name="Catanach A."/>
            <person name="Fullerton C."/>
            <person name="Li D."/>
            <person name="Meiyalaghan S."/>
            <person name="Nieuwenhuizen N."/>
            <person name="Read N."/>
            <person name="Prakash R."/>
            <person name="Hunter D."/>
            <person name="Zhang H."/>
            <person name="McKenzie M."/>
            <person name="Knabel M."/>
            <person name="Harris A."/>
            <person name="Allan A.C."/>
            <person name="Gleave A."/>
            <person name="Chen A."/>
            <person name="Janssen B.J."/>
            <person name="Plunkett B."/>
            <person name="Ampomah-Dwamena C."/>
            <person name="Voogd C."/>
            <person name="Leif D."/>
            <person name="Lafferty D."/>
            <person name="Souleyre E.J.F."/>
            <person name="Varkonyi-Gasic E."/>
            <person name="Gambi F."/>
            <person name="Hanley J."/>
            <person name="Yao J.L."/>
            <person name="Cheung J."/>
            <person name="David K.M."/>
            <person name="Warren B."/>
            <person name="Marsh K."/>
            <person name="Snowden K.C."/>
            <person name="Lin-Wang K."/>
            <person name="Brian L."/>
            <person name="Martinez-Sanchez M."/>
            <person name="Wang M."/>
            <person name="Ileperuma N."/>
            <person name="Macnee N."/>
            <person name="Campin R."/>
            <person name="McAtee P."/>
            <person name="Drummond R.S.M."/>
            <person name="Espley R.V."/>
            <person name="Ireland H.S."/>
            <person name="Wu R."/>
            <person name="Atkinson R.G."/>
            <person name="Karunairetnam S."/>
            <person name="Bulley S."/>
            <person name="Chunkath S."/>
            <person name="Hanley Z."/>
            <person name="Storey R."/>
            <person name="Thrimawithana A.H."/>
            <person name="Thomson S."/>
            <person name="David C."/>
            <person name="Testolin R."/>
            <person name="Huang H."/>
            <person name="Hellens R.P."/>
            <person name="Schaffer R.J."/>
        </authorList>
    </citation>
    <scope>NUCLEOTIDE SEQUENCE [LARGE SCALE GENOMIC DNA]</scope>
    <source>
        <strain evidence="16">cv. Red5</strain>
    </source>
</reference>
<dbReference type="Gene3D" id="2.60.40.150">
    <property type="entry name" value="C2 domain"/>
    <property type="match status" value="2"/>
</dbReference>
<dbReference type="GO" id="GO:0006869">
    <property type="term" value="P:lipid transport"/>
    <property type="evidence" value="ECO:0007669"/>
    <property type="project" value="UniProtKB-KW"/>
</dbReference>
<dbReference type="Pfam" id="PF00168">
    <property type="entry name" value="C2"/>
    <property type="match status" value="2"/>
</dbReference>
<protein>
    <submittedName>
        <fullName evidence="15">Synaptotagmin-1 like</fullName>
    </submittedName>
</protein>
<accession>A0A2R6RBN9</accession>
<dbReference type="GO" id="GO:0046872">
    <property type="term" value="F:metal ion binding"/>
    <property type="evidence" value="ECO:0007669"/>
    <property type="project" value="UniProtKB-KW"/>
</dbReference>
<evidence type="ECO:0000256" key="5">
    <source>
        <dbReference type="ARBA" id="ARBA00022723"/>
    </source>
</evidence>
<keyword evidence="8 12" id="KW-1133">Transmembrane helix</keyword>
<dbReference type="InterPro" id="IPR031468">
    <property type="entry name" value="SMP_LBD"/>
</dbReference>
<dbReference type="InterPro" id="IPR035892">
    <property type="entry name" value="C2_domain_sf"/>
</dbReference>
<evidence type="ECO:0000259" key="14">
    <source>
        <dbReference type="PROSITE" id="PS51847"/>
    </source>
</evidence>
<dbReference type="GO" id="GO:0005783">
    <property type="term" value="C:endoplasmic reticulum"/>
    <property type="evidence" value="ECO:0007669"/>
    <property type="project" value="TreeGrafter"/>
</dbReference>
<dbReference type="CDD" id="cd00030">
    <property type="entry name" value="C2"/>
    <property type="match status" value="1"/>
</dbReference>
<keyword evidence="4 12" id="KW-0812">Transmembrane</keyword>
<keyword evidence="9" id="KW-0445">Lipid transport</keyword>
<evidence type="ECO:0000313" key="16">
    <source>
        <dbReference type="Proteomes" id="UP000241394"/>
    </source>
</evidence>
<dbReference type="PROSITE" id="PS50004">
    <property type="entry name" value="C2"/>
    <property type="match status" value="2"/>
</dbReference>
<dbReference type="InterPro" id="IPR045050">
    <property type="entry name" value="Synaptotagmin_plant"/>
</dbReference>
<feature type="domain" description="C2" evidence="13">
    <location>
        <begin position="398"/>
        <end position="519"/>
    </location>
</feature>
<feature type="domain" description="SMP-LTD" evidence="14">
    <location>
        <begin position="67"/>
        <end position="249"/>
    </location>
</feature>
<feature type="transmembrane region" description="Helical" evidence="12">
    <location>
        <begin position="7"/>
        <end position="31"/>
    </location>
</feature>
<dbReference type="OrthoDB" id="67700at2759"/>
<comment type="similarity">
    <text evidence="2">Belongs to the synaptotagmin family.</text>
</comment>
<evidence type="ECO:0000256" key="10">
    <source>
        <dbReference type="ARBA" id="ARBA00023121"/>
    </source>
</evidence>
<dbReference type="PROSITE" id="PS51847">
    <property type="entry name" value="SMP"/>
    <property type="match status" value="1"/>
</dbReference>
<dbReference type="SUPFAM" id="SSF49562">
    <property type="entry name" value="C2 domain (Calcium/lipid-binding domain, CaLB)"/>
    <property type="match status" value="2"/>
</dbReference>
<reference evidence="15 16" key="1">
    <citation type="submission" date="2017-07" db="EMBL/GenBank/DDBJ databases">
        <title>An improved, manually edited Actinidia chinensis var. chinensis (kiwifruit) genome highlights the challenges associated with draft genomes and gene prediction in plants.</title>
        <authorList>
            <person name="Pilkington S."/>
            <person name="Crowhurst R."/>
            <person name="Hilario E."/>
            <person name="Nardozza S."/>
            <person name="Fraser L."/>
            <person name="Peng Y."/>
            <person name="Gunaseelan K."/>
            <person name="Simpson R."/>
            <person name="Tahir J."/>
            <person name="Deroles S."/>
            <person name="Templeton K."/>
            <person name="Luo Z."/>
            <person name="Davy M."/>
            <person name="Cheng C."/>
            <person name="Mcneilage M."/>
            <person name="Scaglione D."/>
            <person name="Liu Y."/>
            <person name="Zhang Q."/>
            <person name="Datson P."/>
            <person name="De Silva N."/>
            <person name="Gardiner S."/>
            <person name="Bassett H."/>
            <person name="Chagne D."/>
            <person name="Mccallum J."/>
            <person name="Dzierzon H."/>
            <person name="Deng C."/>
            <person name="Wang Y.-Y."/>
            <person name="Barron N."/>
            <person name="Manako K."/>
            <person name="Bowen J."/>
            <person name="Foster T."/>
            <person name="Erridge Z."/>
            <person name="Tiffin H."/>
            <person name="Waite C."/>
            <person name="Davies K."/>
            <person name="Grierson E."/>
            <person name="Laing W."/>
            <person name="Kirk R."/>
            <person name="Chen X."/>
            <person name="Wood M."/>
            <person name="Montefiori M."/>
            <person name="Brummell D."/>
            <person name="Schwinn K."/>
            <person name="Catanach A."/>
            <person name="Fullerton C."/>
            <person name="Li D."/>
            <person name="Meiyalaghan S."/>
            <person name="Nieuwenhuizen N."/>
            <person name="Read N."/>
            <person name="Prakash R."/>
            <person name="Hunter D."/>
            <person name="Zhang H."/>
            <person name="Mckenzie M."/>
            <person name="Knabel M."/>
            <person name="Harris A."/>
            <person name="Allan A."/>
            <person name="Chen A."/>
            <person name="Janssen B."/>
            <person name="Plunkett B."/>
            <person name="Dwamena C."/>
            <person name="Voogd C."/>
            <person name="Leif D."/>
            <person name="Lafferty D."/>
            <person name="Souleyre E."/>
            <person name="Varkonyi-Gasic E."/>
            <person name="Gambi F."/>
            <person name="Hanley J."/>
            <person name="Yao J.-L."/>
            <person name="Cheung J."/>
            <person name="David K."/>
            <person name="Warren B."/>
            <person name="Marsh K."/>
            <person name="Snowden K."/>
            <person name="Lin-Wang K."/>
            <person name="Brian L."/>
            <person name="Martinez-Sanchez M."/>
            <person name="Wang M."/>
            <person name="Ileperuma N."/>
            <person name="Macnee N."/>
            <person name="Campin R."/>
            <person name="Mcatee P."/>
            <person name="Drummond R."/>
            <person name="Espley R."/>
            <person name="Ireland H."/>
            <person name="Wu R."/>
            <person name="Atkinson R."/>
            <person name="Karunairetnam S."/>
            <person name="Bulley S."/>
            <person name="Chunkath S."/>
            <person name="Hanley Z."/>
            <person name="Storey R."/>
            <person name="Thrimawithana A."/>
            <person name="Thomson S."/>
            <person name="David C."/>
            <person name="Testolin R."/>
        </authorList>
    </citation>
    <scope>NUCLEOTIDE SEQUENCE [LARGE SCALE GENOMIC DNA]</scope>
    <source>
        <strain evidence="16">cv. Red5</strain>
        <tissue evidence="15">Young leaf</tissue>
    </source>
</reference>
<dbReference type="PANTHER" id="PTHR10774:SF214">
    <property type="entry name" value="CALCIUM-DEPENDENT LIPID-BINDING (CALB DOMAIN) FAMILY PROTEIN-RELATED"/>
    <property type="match status" value="1"/>
</dbReference>
<dbReference type="Proteomes" id="UP000241394">
    <property type="component" value="Chromosome LG7"/>
</dbReference>
<dbReference type="STRING" id="1590841.A0A2R6RBN9"/>
<keyword evidence="10" id="KW-0446">Lipid-binding</keyword>
<dbReference type="FunCoup" id="A0A2R6RBN9">
    <property type="interactions" value="3805"/>
</dbReference>
<evidence type="ECO:0000313" key="15">
    <source>
        <dbReference type="EMBL" id="PSS25984.1"/>
    </source>
</evidence>
<dbReference type="GO" id="GO:0016020">
    <property type="term" value="C:membrane"/>
    <property type="evidence" value="ECO:0007669"/>
    <property type="project" value="UniProtKB-SubCell"/>
</dbReference>
<sequence length="539" mass="61581">MGFVSTVLGFTGFGAGVSTGLVVGYFIFIYFQPSDVKDPVIRPLIEQDTATLQRLLPEIPLWVKNPDFDRIDWLNKFIEYMWPYLDKAICKTAINIAKPIIAEQIPKYKIESVEFETFTLGSLPPTFQGMKVYVTDEKELIMEPSLKWAGNPNVILAVKAFGLKASIQIVDLQIFAAPRITLKPLVPSFPCFAKIYVSLMEKPHVDFGLKLLGADLMSIPGLYRFVQELIKDQVAGMYLWPRTLEVPIMDPTKAMQKPVGILHVKVLRAMKLKKKDLLGASDPYVKLKLTEDKLPSKKTTVKHRNLNPEWNEEFNLAVRDPETQALELHVYDWEQVGKHDKMGMNVVPLNDIPPDEPKVMTLDLLKNMNPNDGQNEKLRGQLVVELTYKPFKEEFIPKDFDDSRNVEKAPEGTPASGGMLVVMVHEAQDVEGKHHTNPYVRILFRGEEKKTKHVKKNRDPRWEEEFHFMLDEPPTNDKMHVEVQSVSSKIGLLHPKESLGYVDINLSDVVSNKRINEKYHLIDSKNGRIQIELQWRTSA</sequence>
<evidence type="ECO:0000256" key="3">
    <source>
        <dbReference type="ARBA" id="ARBA00022448"/>
    </source>
</evidence>
<organism evidence="15 16">
    <name type="scientific">Actinidia chinensis var. chinensis</name>
    <name type="common">Chinese soft-hair kiwi</name>
    <dbReference type="NCBI Taxonomy" id="1590841"/>
    <lineage>
        <taxon>Eukaryota</taxon>
        <taxon>Viridiplantae</taxon>
        <taxon>Streptophyta</taxon>
        <taxon>Embryophyta</taxon>
        <taxon>Tracheophyta</taxon>
        <taxon>Spermatophyta</taxon>
        <taxon>Magnoliopsida</taxon>
        <taxon>eudicotyledons</taxon>
        <taxon>Gunneridae</taxon>
        <taxon>Pentapetalae</taxon>
        <taxon>asterids</taxon>
        <taxon>Ericales</taxon>
        <taxon>Actinidiaceae</taxon>
        <taxon>Actinidia</taxon>
    </lineage>
</organism>
<evidence type="ECO:0000256" key="1">
    <source>
        <dbReference type="ARBA" id="ARBA00004167"/>
    </source>
</evidence>
<dbReference type="InParanoid" id="A0A2R6RBN9"/>
<feature type="domain" description="C2" evidence="13">
    <location>
        <begin position="240"/>
        <end position="362"/>
    </location>
</feature>
<evidence type="ECO:0000256" key="11">
    <source>
        <dbReference type="ARBA" id="ARBA00023136"/>
    </source>
</evidence>
<evidence type="ECO:0000256" key="2">
    <source>
        <dbReference type="ARBA" id="ARBA00006996"/>
    </source>
</evidence>
<dbReference type="AlphaFoldDB" id="A0A2R6RBN9"/>
<dbReference type="SMART" id="SM00239">
    <property type="entry name" value="C2"/>
    <property type="match status" value="2"/>
</dbReference>
<evidence type="ECO:0000259" key="13">
    <source>
        <dbReference type="PROSITE" id="PS50004"/>
    </source>
</evidence>
<dbReference type="InterPro" id="IPR000008">
    <property type="entry name" value="C2_dom"/>
</dbReference>
<dbReference type="PRINTS" id="PR00360">
    <property type="entry name" value="C2DOMAIN"/>
</dbReference>
<dbReference type="Pfam" id="PF17047">
    <property type="entry name" value="SMP_LBD"/>
    <property type="match status" value="1"/>
</dbReference>
<evidence type="ECO:0000256" key="7">
    <source>
        <dbReference type="ARBA" id="ARBA00022837"/>
    </source>
</evidence>
<evidence type="ECO:0000256" key="12">
    <source>
        <dbReference type="SAM" id="Phobius"/>
    </source>
</evidence>
<name>A0A2R6RBN9_ACTCC</name>
<dbReference type="PANTHER" id="PTHR10774">
    <property type="entry name" value="EXTENDED SYNAPTOTAGMIN-RELATED"/>
    <property type="match status" value="1"/>
</dbReference>
<comment type="caution">
    <text evidence="15">The sequence shown here is derived from an EMBL/GenBank/DDBJ whole genome shotgun (WGS) entry which is preliminary data.</text>
</comment>
<keyword evidence="3" id="KW-0813">Transport</keyword>
<evidence type="ECO:0000256" key="8">
    <source>
        <dbReference type="ARBA" id="ARBA00022989"/>
    </source>
</evidence>
<comment type="subcellular location">
    <subcellularLocation>
        <location evidence="1">Membrane</location>
        <topology evidence="1">Single-pass membrane protein</topology>
    </subcellularLocation>
</comment>
<dbReference type="CDD" id="cd21677">
    <property type="entry name" value="SMP_SYT"/>
    <property type="match status" value="1"/>
</dbReference>
<gene>
    <name evidence="15" type="ORF">CEY00_Acc07256</name>
</gene>
<keyword evidence="5" id="KW-0479">Metal-binding</keyword>
<dbReference type="OMA" id="FANIYVA"/>
<keyword evidence="7" id="KW-0106">Calcium</keyword>